<evidence type="ECO:0000256" key="2">
    <source>
        <dbReference type="RuleBase" id="RU003616"/>
    </source>
</evidence>
<dbReference type="SUPFAM" id="SSF49764">
    <property type="entry name" value="HSP20-like chaperones"/>
    <property type="match status" value="1"/>
</dbReference>
<protein>
    <submittedName>
        <fullName evidence="5">Hsp20/alpha crystallin family protein</fullName>
    </submittedName>
</protein>
<dbReference type="Pfam" id="PF00011">
    <property type="entry name" value="HSP20"/>
    <property type="match status" value="1"/>
</dbReference>
<dbReference type="InterPro" id="IPR002068">
    <property type="entry name" value="A-crystallin/Hsp20_dom"/>
</dbReference>
<dbReference type="EMBL" id="JBHLUE010000008">
    <property type="protein sequence ID" value="MFC0564817.1"/>
    <property type="molecule type" value="Genomic_DNA"/>
</dbReference>
<proteinExistence type="inferred from homology"/>
<feature type="domain" description="SHSP" evidence="4">
    <location>
        <begin position="32"/>
        <end position="143"/>
    </location>
</feature>
<dbReference type="InterPro" id="IPR031107">
    <property type="entry name" value="Small_HSP"/>
</dbReference>
<feature type="compositionally biased region" description="Basic and acidic residues" evidence="3">
    <location>
        <begin position="183"/>
        <end position="193"/>
    </location>
</feature>
<gene>
    <name evidence="5" type="ORF">ACFFHU_11810</name>
</gene>
<evidence type="ECO:0000256" key="3">
    <source>
        <dbReference type="SAM" id="MobiDB-lite"/>
    </source>
</evidence>
<evidence type="ECO:0000313" key="6">
    <source>
        <dbReference type="Proteomes" id="UP001589894"/>
    </source>
</evidence>
<dbReference type="PANTHER" id="PTHR11527">
    <property type="entry name" value="HEAT-SHOCK PROTEIN 20 FAMILY MEMBER"/>
    <property type="match status" value="1"/>
</dbReference>
<comment type="similarity">
    <text evidence="1 2">Belongs to the small heat shock protein (HSP20) family.</text>
</comment>
<feature type="compositionally biased region" description="Gly residues" evidence="3">
    <location>
        <begin position="143"/>
        <end position="162"/>
    </location>
</feature>
<dbReference type="CDD" id="cd06464">
    <property type="entry name" value="ACD_sHsps-like"/>
    <property type="match status" value="1"/>
</dbReference>
<organism evidence="5 6">
    <name type="scientific">Plantactinospora siamensis</name>
    <dbReference type="NCBI Taxonomy" id="555372"/>
    <lineage>
        <taxon>Bacteria</taxon>
        <taxon>Bacillati</taxon>
        <taxon>Actinomycetota</taxon>
        <taxon>Actinomycetes</taxon>
        <taxon>Micromonosporales</taxon>
        <taxon>Micromonosporaceae</taxon>
        <taxon>Plantactinospora</taxon>
    </lineage>
</organism>
<accession>A0ABV6NX36</accession>
<dbReference type="Proteomes" id="UP001589894">
    <property type="component" value="Unassembled WGS sequence"/>
</dbReference>
<dbReference type="InterPro" id="IPR008978">
    <property type="entry name" value="HSP20-like_chaperone"/>
</dbReference>
<sequence length="201" mass="20958">MTAPRRGERWDPLAELQALRAELGRLVGTALVGSGGGTPDIELAETEDGWTVLARLPGVAPDEVAVELDDRDLCIRARSEEEVNADLGMPGSGSRTRSFEHRMTLPSRVDADRIDAVMDHGLLTVHLPRSGRSARRTITIGRTGYGPGASVGLGAGRTGGAGSTDRAGSTAGGGPSAGPIDPAADRELHHPDVDTTLQRPS</sequence>
<name>A0ABV6NX36_9ACTN</name>
<dbReference type="PROSITE" id="PS01031">
    <property type="entry name" value="SHSP"/>
    <property type="match status" value="1"/>
</dbReference>
<evidence type="ECO:0000313" key="5">
    <source>
        <dbReference type="EMBL" id="MFC0564817.1"/>
    </source>
</evidence>
<comment type="caution">
    <text evidence="5">The sequence shown here is derived from an EMBL/GenBank/DDBJ whole genome shotgun (WGS) entry which is preliminary data.</text>
</comment>
<keyword evidence="6" id="KW-1185">Reference proteome</keyword>
<dbReference type="Gene3D" id="2.60.40.790">
    <property type="match status" value="1"/>
</dbReference>
<reference evidence="5 6" key="1">
    <citation type="submission" date="2024-09" db="EMBL/GenBank/DDBJ databases">
        <authorList>
            <person name="Sun Q."/>
            <person name="Mori K."/>
        </authorList>
    </citation>
    <scope>NUCLEOTIDE SEQUENCE [LARGE SCALE GENOMIC DNA]</scope>
    <source>
        <strain evidence="5 6">TBRC 2205</strain>
    </source>
</reference>
<feature type="region of interest" description="Disordered" evidence="3">
    <location>
        <begin position="138"/>
        <end position="201"/>
    </location>
</feature>
<evidence type="ECO:0000256" key="1">
    <source>
        <dbReference type="PROSITE-ProRule" id="PRU00285"/>
    </source>
</evidence>
<dbReference type="RefSeq" id="WP_377338118.1">
    <property type="nucleotide sequence ID" value="NZ_JBHLUE010000008.1"/>
</dbReference>
<evidence type="ECO:0000259" key="4">
    <source>
        <dbReference type="PROSITE" id="PS01031"/>
    </source>
</evidence>